<protein>
    <submittedName>
        <fullName evidence="2">SIMPL domain-containing protein</fullName>
    </submittedName>
</protein>
<organism evidence="2 3">
    <name type="scientific">Massilia hydrophila</name>
    <dbReference type="NCBI Taxonomy" id="3044279"/>
    <lineage>
        <taxon>Bacteria</taxon>
        <taxon>Pseudomonadati</taxon>
        <taxon>Pseudomonadota</taxon>
        <taxon>Betaproteobacteria</taxon>
        <taxon>Burkholderiales</taxon>
        <taxon>Oxalobacteraceae</taxon>
        <taxon>Telluria group</taxon>
        <taxon>Massilia</taxon>
    </lineage>
</organism>
<dbReference type="InterPro" id="IPR052022">
    <property type="entry name" value="26kDa_periplasmic_antigen"/>
</dbReference>
<evidence type="ECO:0000313" key="2">
    <source>
        <dbReference type="EMBL" id="MCA1854505.1"/>
    </source>
</evidence>
<reference evidence="2 3" key="1">
    <citation type="submission" date="2021-07" db="EMBL/GenBank/DDBJ databases">
        <title>Characterization of Violacein-producing bacteria and related species.</title>
        <authorList>
            <person name="Wilson H.S."/>
            <person name="De Leon M.E."/>
        </authorList>
    </citation>
    <scope>NUCLEOTIDE SEQUENCE [LARGE SCALE GENOMIC DNA]</scope>
    <source>
        <strain evidence="2 3">HSC-2F05</strain>
    </source>
</reference>
<keyword evidence="1" id="KW-0732">Signal</keyword>
<sequence>MLERFAAALLLAAAALPGMAADLPNHPFIHVSASADQYLMPDVGEIDIDLVSLEPDAELALRFINERLEASRALFAQHGVAPEDVFVQDVVRRPRKLDAAPDGQGQPMETRVSLHLTVRDLGQWTPLLRGLLVLKDVESLAVAFNRSDRDKIEAELLAQALAKARLKAQDIARGVGAKLGPATGVSLAPLKNLTQAMGLANDANARIPAGRRNKPHGEMALVQAMRLAQNVDVIYRIGAGK</sequence>
<evidence type="ECO:0000313" key="3">
    <source>
        <dbReference type="Proteomes" id="UP001198602"/>
    </source>
</evidence>
<proteinExistence type="predicted"/>
<dbReference type="Pfam" id="PF04402">
    <property type="entry name" value="SIMPL"/>
    <property type="match status" value="1"/>
</dbReference>
<dbReference type="Proteomes" id="UP001198602">
    <property type="component" value="Unassembled WGS sequence"/>
</dbReference>
<evidence type="ECO:0000256" key="1">
    <source>
        <dbReference type="SAM" id="SignalP"/>
    </source>
</evidence>
<dbReference type="PANTHER" id="PTHR34387">
    <property type="entry name" value="SLR1258 PROTEIN"/>
    <property type="match status" value="1"/>
</dbReference>
<dbReference type="PANTHER" id="PTHR34387:SF1">
    <property type="entry name" value="PERIPLASMIC IMMUNOGENIC PROTEIN"/>
    <property type="match status" value="1"/>
</dbReference>
<feature type="chain" id="PRO_5045876574" evidence="1">
    <location>
        <begin position="21"/>
        <end position="241"/>
    </location>
</feature>
<feature type="signal peptide" evidence="1">
    <location>
        <begin position="1"/>
        <end position="20"/>
    </location>
</feature>
<keyword evidence="3" id="KW-1185">Reference proteome</keyword>
<name>A0ABS7Y4B3_9BURK</name>
<dbReference type="Gene3D" id="3.30.110.170">
    <property type="entry name" value="Protein of unknown function (DUF541), domain 1"/>
    <property type="match status" value="1"/>
</dbReference>
<accession>A0ABS7Y4B3</accession>
<dbReference type="EMBL" id="JAHYBX010000001">
    <property type="protein sequence ID" value="MCA1854505.1"/>
    <property type="molecule type" value="Genomic_DNA"/>
</dbReference>
<dbReference type="RefSeq" id="WP_225236975.1">
    <property type="nucleotide sequence ID" value="NZ_JAHYBX010000001.1"/>
</dbReference>
<dbReference type="Gene3D" id="3.30.70.2970">
    <property type="entry name" value="Protein of unknown function (DUF541), domain 2"/>
    <property type="match status" value="1"/>
</dbReference>
<gene>
    <name evidence="2" type="ORF">LE190_01000</name>
</gene>
<comment type="caution">
    <text evidence="2">The sequence shown here is derived from an EMBL/GenBank/DDBJ whole genome shotgun (WGS) entry which is preliminary data.</text>
</comment>
<dbReference type="InterPro" id="IPR007497">
    <property type="entry name" value="SIMPL/DUF541"/>
</dbReference>